<evidence type="ECO:0000313" key="11">
    <source>
        <dbReference type="EMBL" id="OYV03006.1"/>
    </source>
</evidence>
<keyword evidence="9 10" id="KW-1208">Phospholipid metabolism</keyword>
<evidence type="ECO:0000256" key="3">
    <source>
        <dbReference type="ARBA" id="ARBA00022679"/>
    </source>
</evidence>
<comment type="subunit">
    <text evidence="10">Probably interacts with PlsX.</text>
</comment>
<dbReference type="UniPathway" id="UPA00085"/>
<name>A0A257LVM8_UNCW3</name>
<keyword evidence="8 10" id="KW-0594">Phospholipid biosynthesis</keyword>
<comment type="function">
    <text evidence="10">Catalyzes the transfer of an acyl group from acyl-phosphate (acyl-PO(4)) to glycerol-3-phosphate (G3P) to form lysophosphatidic acid (LPA). This enzyme utilizes acyl-phosphate as fatty acyl donor, but not acyl-CoA or acyl-ACP.</text>
</comment>
<feature type="transmembrane region" description="Helical" evidence="10">
    <location>
        <begin position="141"/>
        <end position="157"/>
    </location>
</feature>
<protein>
    <recommendedName>
        <fullName evidence="10">Glycerol-3-phosphate acyltransferase</fullName>
    </recommendedName>
    <alternativeName>
        <fullName evidence="10">Acyl-PO4 G3P acyltransferase</fullName>
    </alternativeName>
    <alternativeName>
        <fullName evidence="10">Acyl-phosphate--glycerol-3-phosphate acyltransferase</fullName>
    </alternativeName>
    <alternativeName>
        <fullName evidence="10">G3P acyltransferase</fullName>
        <shortName evidence="10">GPAT</shortName>
        <ecNumber evidence="10">2.3.1.275</ecNumber>
    </alternativeName>
    <alternativeName>
        <fullName evidence="10">Lysophosphatidic acid synthase</fullName>
        <shortName evidence="10">LPA synthase</shortName>
    </alternativeName>
</protein>
<accession>A0A257LVM8</accession>
<dbReference type="GO" id="GO:0005886">
    <property type="term" value="C:plasma membrane"/>
    <property type="evidence" value="ECO:0007669"/>
    <property type="project" value="UniProtKB-SubCell"/>
</dbReference>
<evidence type="ECO:0000313" key="12">
    <source>
        <dbReference type="Proteomes" id="UP000216312"/>
    </source>
</evidence>
<feature type="transmembrane region" description="Helical" evidence="10">
    <location>
        <begin position="6"/>
        <end position="23"/>
    </location>
</feature>
<dbReference type="Pfam" id="PF02660">
    <property type="entry name" value="G3P_acyltransf"/>
    <property type="match status" value="1"/>
</dbReference>
<dbReference type="GO" id="GO:0043772">
    <property type="term" value="F:acyl-phosphate glycerol-3-phosphate acyltransferase activity"/>
    <property type="evidence" value="ECO:0007669"/>
    <property type="project" value="UniProtKB-UniRule"/>
</dbReference>
<dbReference type="PANTHER" id="PTHR30309:SF0">
    <property type="entry name" value="GLYCEROL-3-PHOSPHATE ACYLTRANSFERASE-RELATED"/>
    <property type="match status" value="1"/>
</dbReference>
<dbReference type="GO" id="GO:0008654">
    <property type="term" value="P:phospholipid biosynthetic process"/>
    <property type="evidence" value="ECO:0007669"/>
    <property type="project" value="UniProtKB-UniRule"/>
</dbReference>
<evidence type="ECO:0000256" key="5">
    <source>
        <dbReference type="ARBA" id="ARBA00022989"/>
    </source>
</evidence>
<comment type="pathway">
    <text evidence="10">Lipid metabolism; phospholipid metabolism.</text>
</comment>
<evidence type="ECO:0000256" key="4">
    <source>
        <dbReference type="ARBA" id="ARBA00022692"/>
    </source>
</evidence>
<organism evidence="11 12">
    <name type="scientific">candidate division WOR-3 bacterium 4484_18</name>
    <dbReference type="NCBI Taxonomy" id="2020626"/>
    <lineage>
        <taxon>Bacteria</taxon>
        <taxon>Bacteria division WOR-3</taxon>
    </lineage>
</organism>
<comment type="catalytic activity">
    <reaction evidence="10">
        <text>an acyl phosphate + sn-glycerol 3-phosphate = a 1-acyl-sn-glycero-3-phosphate + phosphate</text>
        <dbReference type="Rhea" id="RHEA:34075"/>
        <dbReference type="ChEBI" id="CHEBI:43474"/>
        <dbReference type="ChEBI" id="CHEBI:57597"/>
        <dbReference type="ChEBI" id="CHEBI:57970"/>
        <dbReference type="ChEBI" id="CHEBI:59918"/>
        <dbReference type="EC" id="2.3.1.275"/>
    </reaction>
</comment>
<dbReference type="PANTHER" id="PTHR30309">
    <property type="entry name" value="INNER MEMBRANE PROTEIN YGIH"/>
    <property type="match status" value="1"/>
</dbReference>
<comment type="subcellular location">
    <subcellularLocation>
        <location evidence="10">Cell membrane</location>
        <topology evidence="10">Multi-pass membrane protein</topology>
    </subcellularLocation>
</comment>
<dbReference type="AlphaFoldDB" id="A0A257LVM8"/>
<comment type="similarity">
    <text evidence="10">Belongs to the PlsY family.</text>
</comment>
<evidence type="ECO:0000256" key="2">
    <source>
        <dbReference type="ARBA" id="ARBA00022516"/>
    </source>
</evidence>
<keyword evidence="4 10" id="KW-0812">Transmembrane</keyword>
<evidence type="ECO:0000256" key="7">
    <source>
        <dbReference type="ARBA" id="ARBA00023136"/>
    </source>
</evidence>
<keyword evidence="7 10" id="KW-0472">Membrane</keyword>
<dbReference type="HAMAP" id="MF_01043">
    <property type="entry name" value="PlsY"/>
    <property type="match status" value="1"/>
</dbReference>
<keyword evidence="3 10" id="KW-0808">Transferase</keyword>
<evidence type="ECO:0000256" key="1">
    <source>
        <dbReference type="ARBA" id="ARBA00022475"/>
    </source>
</evidence>
<keyword evidence="6 10" id="KW-0443">Lipid metabolism</keyword>
<dbReference type="SMART" id="SM01207">
    <property type="entry name" value="G3P_acyltransf"/>
    <property type="match status" value="1"/>
</dbReference>
<sequence>MYEVVPFVIGYLVGSIPFAWIVARCKGVDILRVGTGNPGAGNVYDNVGKLEGVIVWLLDMSKGIFVCWIGKRCGLPILLIFGVGGLSVLGHCYPVWLKFRGGRGVSTLGGVVLFITPKVFPIGALFYYIKDKIKVRVLREPLLIVLLFVILYLLYRRDFSDVALGYVVLAVAVVIGNIPHFKALRKQP</sequence>
<gene>
    <name evidence="10" type="primary">plsY</name>
    <name evidence="11" type="ORF">CGW93_02835</name>
</gene>
<feature type="transmembrane region" description="Helical" evidence="10">
    <location>
        <begin position="163"/>
        <end position="181"/>
    </location>
</feature>
<dbReference type="EC" id="2.3.1.275" evidence="10"/>
<evidence type="ECO:0000256" key="8">
    <source>
        <dbReference type="ARBA" id="ARBA00023209"/>
    </source>
</evidence>
<evidence type="ECO:0000256" key="9">
    <source>
        <dbReference type="ARBA" id="ARBA00023264"/>
    </source>
</evidence>
<reference evidence="12" key="1">
    <citation type="submission" date="2017-07" db="EMBL/GenBank/DDBJ databases">
        <title>Novel pathways for hydrocarbon cycling and metabolic interdependencies in hydrothermal sediment communities.</title>
        <authorList>
            <person name="Dombrowski N."/>
            <person name="Seitz K."/>
            <person name="Teske A."/>
            <person name="Baker B."/>
        </authorList>
    </citation>
    <scope>NUCLEOTIDE SEQUENCE [LARGE SCALE GENOMIC DNA]</scope>
</reference>
<evidence type="ECO:0000256" key="10">
    <source>
        <dbReference type="HAMAP-Rule" id="MF_01043"/>
    </source>
</evidence>
<comment type="caution">
    <text evidence="11">The sequence shown here is derived from an EMBL/GenBank/DDBJ whole genome shotgun (WGS) entry which is preliminary data.</text>
</comment>
<proteinExistence type="inferred from homology"/>
<feature type="transmembrane region" description="Helical" evidence="10">
    <location>
        <begin position="77"/>
        <end position="96"/>
    </location>
</feature>
<feature type="transmembrane region" description="Helical" evidence="10">
    <location>
        <begin position="108"/>
        <end position="129"/>
    </location>
</feature>
<dbReference type="EMBL" id="NMUJ01000028">
    <property type="protein sequence ID" value="OYV03006.1"/>
    <property type="molecule type" value="Genomic_DNA"/>
</dbReference>
<keyword evidence="5 10" id="KW-1133">Transmembrane helix</keyword>
<dbReference type="Proteomes" id="UP000216312">
    <property type="component" value="Unassembled WGS sequence"/>
</dbReference>
<dbReference type="InterPro" id="IPR003811">
    <property type="entry name" value="G3P_acylTferase_PlsY"/>
</dbReference>
<keyword evidence="1 10" id="KW-1003">Cell membrane</keyword>
<keyword evidence="2 10" id="KW-0444">Lipid biosynthesis</keyword>
<evidence type="ECO:0000256" key="6">
    <source>
        <dbReference type="ARBA" id="ARBA00023098"/>
    </source>
</evidence>